<accession>A0A4R4K9R5</accession>
<gene>
    <name evidence="1" type="ORF">EZE20_16575</name>
</gene>
<proteinExistence type="predicted"/>
<dbReference type="EMBL" id="SMJU01000010">
    <property type="protein sequence ID" value="TDB63382.1"/>
    <property type="molecule type" value="Genomic_DNA"/>
</dbReference>
<dbReference type="RefSeq" id="WP_132119693.1">
    <property type="nucleotide sequence ID" value="NZ_SMJU01000010.1"/>
</dbReference>
<comment type="caution">
    <text evidence="1">The sequence shown here is derived from an EMBL/GenBank/DDBJ whole genome shotgun (WGS) entry which is preliminary data.</text>
</comment>
<dbReference type="Proteomes" id="UP000295706">
    <property type="component" value="Unassembled WGS sequence"/>
</dbReference>
<dbReference type="AlphaFoldDB" id="A0A4R4K9R5"/>
<evidence type="ECO:0000313" key="2">
    <source>
        <dbReference type="Proteomes" id="UP000295706"/>
    </source>
</evidence>
<evidence type="ECO:0000313" key="1">
    <source>
        <dbReference type="EMBL" id="TDB63382.1"/>
    </source>
</evidence>
<organism evidence="1 2">
    <name type="scientific">Arundinibacter roseus</name>
    <dbReference type="NCBI Taxonomy" id="2070510"/>
    <lineage>
        <taxon>Bacteria</taxon>
        <taxon>Pseudomonadati</taxon>
        <taxon>Bacteroidota</taxon>
        <taxon>Cytophagia</taxon>
        <taxon>Cytophagales</taxon>
        <taxon>Spirosomataceae</taxon>
        <taxon>Arundinibacter</taxon>
    </lineage>
</organism>
<protein>
    <submittedName>
        <fullName evidence="1">Uncharacterized protein</fullName>
    </submittedName>
</protein>
<name>A0A4R4K9R5_9BACT</name>
<keyword evidence="2" id="KW-1185">Reference proteome</keyword>
<reference evidence="1 2" key="1">
    <citation type="submission" date="2019-02" db="EMBL/GenBank/DDBJ databases">
        <title>Arundinibacter roseus gen. nov., sp. nov., a new member of the family Cytophagaceae.</title>
        <authorList>
            <person name="Szuroczki S."/>
            <person name="Khayer B."/>
            <person name="Sproer C."/>
            <person name="Toumi M."/>
            <person name="Szabo A."/>
            <person name="Felfoldi T."/>
            <person name="Schumann P."/>
            <person name="Toth E."/>
        </authorList>
    </citation>
    <scope>NUCLEOTIDE SEQUENCE [LARGE SCALE GENOMIC DNA]</scope>
    <source>
        <strain evidence="1 2">DMA-k-7a</strain>
    </source>
</reference>
<sequence length="71" mass="7631">MRTKNKQNAVNGSPGMECPAWAAPTELVGIMAATLLQTGRLYEAILCPAWAAPHGMPRRGQTVCKNPNPNQ</sequence>